<gene>
    <name evidence="1" type="ORF">Tco_0892784</name>
</gene>
<protein>
    <submittedName>
        <fullName evidence="1">Ribonuclease H-like domain-containing protein</fullName>
    </submittedName>
</protein>
<reference evidence="1" key="1">
    <citation type="journal article" date="2022" name="Int. J. Mol. Sci.">
        <title>Draft Genome of Tanacetum Coccineum: Genomic Comparison of Closely Related Tanacetum-Family Plants.</title>
        <authorList>
            <person name="Yamashiro T."/>
            <person name="Shiraishi A."/>
            <person name="Nakayama K."/>
            <person name="Satake H."/>
        </authorList>
    </citation>
    <scope>NUCLEOTIDE SEQUENCE</scope>
</reference>
<dbReference type="Gene3D" id="2.40.70.10">
    <property type="entry name" value="Acid Proteases"/>
    <property type="match status" value="1"/>
</dbReference>
<dbReference type="Proteomes" id="UP001151760">
    <property type="component" value="Unassembled WGS sequence"/>
</dbReference>
<reference evidence="1" key="2">
    <citation type="submission" date="2022-01" db="EMBL/GenBank/DDBJ databases">
        <authorList>
            <person name="Yamashiro T."/>
            <person name="Shiraishi A."/>
            <person name="Satake H."/>
            <person name="Nakayama K."/>
        </authorList>
    </citation>
    <scope>NUCLEOTIDE SEQUENCE</scope>
</reference>
<dbReference type="InterPro" id="IPR021109">
    <property type="entry name" value="Peptidase_aspartic_dom_sf"/>
</dbReference>
<dbReference type="PANTHER" id="PTHR33067">
    <property type="entry name" value="RNA-DIRECTED DNA POLYMERASE-RELATED"/>
    <property type="match status" value="1"/>
</dbReference>
<name>A0ABQ5C9N5_9ASTR</name>
<proteinExistence type="predicted"/>
<accession>A0ABQ5C9N5</accession>
<evidence type="ECO:0000313" key="2">
    <source>
        <dbReference type="Proteomes" id="UP001151760"/>
    </source>
</evidence>
<dbReference type="PANTHER" id="PTHR33067:SF9">
    <property type="entry name" value="RNA-DIRECTED DNA POLYMERASE"/>
    <property type="match status" value="1"/>
</dbReference>
<organism evidence="1 2">
    <name type="scientific">Tanacetum coccineum</name>
    <dbReference type="NCBI Taxonomy" id="301880"/>
    <lineage>
        <taxon>Eukaryota</taxon>
        <taxon>Viridiplantae</taxon>
        <taxon>Streptophyta</taxon>
        <taxon>Embryophyta</taxon>
        <taxon>Tracheophyta</taxon>
        <taxon>Spermatophyta</taxon>
        <taxon>Magnoliopsida</taxon>
        <taxon>eudicotyledons</taxon>
        <taxon>Gunneridae</taxon>
        <taxon>Pentapetalae</taxon>
        <taxon>asterids</taxon>
        <taxon>campanulids</taxon>
        <taxon>Asterales</taxon>
        <taxon>Asteraceae</taxon>
        <taxon>Asteroideae</taxon>
        <taxon>Anthemideae</taxon>
        <taxon>Anthemidinae</taxon>
        <taxon>Tanacetum</taxon>
    </lineage>
</organism>
<dbReference type="EMBL" id="BQNB010014005">
    <property type="protein sequence ID" value="GJT22847.1"/>
    <property type="molecule type" value="Genomic_DNA"/>
</dbReference>
<sequence>MDPNSSLEKICLGDNVIEISSDKIEGSGDWNSLEYQDTAGSKGKKVMNAFSFYRMETDEISERYIAPCFVNGLEAYDGEVNLAFDENLISNEFAVKLCLDYEVKKGKKLVKKELIVALKGELYFVKFIINPEEDDFEPGVILGRSFLRLAKGVVDFGNRVITIYPEPDPFEDDSEKTGKSSDDWDQLLDFNIDDVPKFGEELPPFVCKIGKSNRNKKRAMENLNLFYQDIGPSSSVRRHLTQEGAEKEALAIRISQKFTLLEEERRVIETMTYHDKYKKILDEIWKDKVELDGKTVKEDEEAIKRIKGEALKEKDDPGAFIFPIRLEGKVNENALADTGLDINTMPYRIFKTLGREDMKKIDRGITMINHTQAEAMGKLSNVLCQVGVTTMIAKFLILYILIDHDAPIVFGRGFLYKMGSILNTPERLFSTFDRVCHQTFRAARFDVLRIAESDSDDEEEYVIKRNKFGAPIYGLKPALYLNCANPKDRSSAIQTVTTRSRKFVFGRKQLVFLVHYPCH</sequence>
<evidence type="ECO:0000313" key="1">
    <source>
        <dbReference type="EMBL" id="GJT22847.1"/>
    </source>
</evidence>
<comment type="caution">
    <text evidence="1">The sequence shown here is derived from an EMBL/GenBank/DDBJ whole genome shotgun (WGS) entry which is preliminary data.</text>
</comment>
<keyword evidence="2" id="KW-1185">Reference proteome</keyword>